<dbReference type="EMBL" id="BAABYW010000002">
    <property type="protein sequence ID" value="GAA6411282.1"/>
    <property type="molecule type" value="Genomic_DNA"/>
</dbReference>
<name>A0ABQ0BIJ9_9FIRM</name>
<accession>A0ABQ0BIJ9</accession>
<comment type="caution">
    <text evidence="1">The sequence shown here is derived from an EMBL/GenBank/DDBJ whole genome shotgun (WGS) entry which is preliminary data.</text>
</comment>
<gene>
    <name evidence="1" type="ORF">K040078D81_53990</name>
</gene>
<protein>
    <submittedName>
        <fullName evidence="1">Uncharacterized protein</fullName>
    </submittedName>
</protein>
<evidence type="ECO:0000313" key="1">
    <source>
        <dbReference type="EMBL" id="GAA6411282.1"/>
    </source>
</evidence>
<proteinExistence type="predicted"/>
<dbReference type="Proteomes" id="UP001600943">
    <property type="component" value="Unassembled WGS sequence"/>
</dbReference>
<keyword evidence="2" id="KW-1185">Reference proteome</keyword>
<reference evidence="1 2" key="1">
    <citation type="submission" date="2024-04" db="EMBL/GenBank/DDBJ databases">
        <title>Defined microbial consortia suppress multidrug-resistant proinflammatory Enterobacteriaceae via ecological control.</title>
        <authorList>
            <person name="Furuichi M."/>
            <person name="Kawaguchi T."/>
            <person name="Pust M."/>
            <person name="Yasuma K."/>
            <person name="Plichta D."/>
            <person name="Hasegawa N."/>
            <person name="Ohya T."/>
            <person name="Bhattarai S."/>
            <person name="Sasajima S."/>
            <person name="Aoto Y."/>
            <person name="Tuganbaev T."/>
            <person name="Yaginuma M."/>
            <person name="Ueda M."/>
            <person name="Okahashi N."/>
            <person name="Amafuji K."/>
            <person name="Kiridooshi Y."/>
            <person name="Sugita K."/>
            <person name="Strazar M."/>
            <person name="Skelly A."/>
            <person name="Suda W."/>
            <person name="Hattori M."/>
            <person name="Nakamoto N."/>
            <person name="Caballero S."/>
            <person name="Norman J."/>
            <person name="Olle B."/>
            <person name="Tanoue T."/>
            <person name="Arita M."/>
            <person name="Bucci V."/>
            <person name="Atarashi K."/>
            <person name="Xavier R."/>
            <person name="Honda K."/>
        </authorList>
    </citation>
    <scope>NUCLEOTIDE SEQUENCE [LARGE SCALE GENOMIC DNA]</scope>
    <source>
        <strain evidence="2">k04-0078-D8-1</strain>
    </source>
</reference>
<dbReference type="RefSeq" id="WP_104803852.1">
    <property type="nucleotide sequence ID" value="NZ_BAABYW010000002.1"/>
</dbReference>
<evidence type="ECO:0000313" key="2">
    <source>
        <dbReference type="Proteomes" id="UP001600943"/>
    </source>
</evidence>
<organism evidence="1 2">
    <name type="scientific">Blautia hominis</name>
    <dbReference type="NCBI Taxonomy" id="2025493"/>
    <lineage>
        <taxon>Bacteria</taxon>
        <taxon>Bacillati</taxon>
        <taxon>Bacillota</taxon>
        <taxon>Clostridia</taxon>
        <taxon>Lachnospirales</taxon>
        <taxon>Lachnospiraceae</taxon>
        <taxon>Blautia</taxon>
    </lineage>
</organism>
<sequence>MERIFNIQMMVPLGRRIGTLSFKTSGGQDIDGTLSLFQNETPFKGKLTPAGEIAFSGRMITLTRTFPYQALGRVDGTKIKLEVVGDDSRFNVFGEEADL</sequence>